<feature type="coiled-coil region" evidence="1">
    <location>
        <begin position="278"/>
        <end position="334"/>
    </location>
</feature>
<reference evidence="2" key="1">
    <citation type="journal article" date="2023" name="Mol. Biol. Evol.">
        <title>Third-Generation Sequencing Reveals the Adaptive Role of the Epigenome in Three Deep-Sea Polychaetes.</title>
        <authorList>
            <person name="Perez M."/>
            <person name="Aroh O."/>
            <person name="Sun Y."/>
            <person name="Lan Y."/>
            <person name="Juniper S.K."/>
            <person name="Young C.R."/>
            <person name="Angers B."/>
            <person name="Qian P.Y."/>
        </authorList>
    </citation>
    <scope>NUCLEOTIDE SEQUENCE</scope>
    <source>
        <strain evidence="2">R07B-5</strain>
    </source>
</reference>
<feature type="coiled-coil region" evidence="1">
    <location>
        <begin position="67"/>
        <end position="101"/>
    </location>
</feature>
<name>A0AAD9KGR0_RIDPI</name>
<comment type="caution">
    <text evidence="2">The sequence shown here is derived from an EMBL/GenBank/DDBJ whole genome shotgun (WGS) entry which is preliminary data.</text>
</comment>
<feature type="coiled-coil region" evidence="1">
    <location>
        <begin position="127"/>
        <end position="168"/>
    </location>
</feature>
<organism evidence="2 3">
    <name type="scientific">Ridgeia piscesae</name>
    <name type="common">Tubeworm</name>
    <dbReference type="NCBI Taxonomy" id="27915"/>
    <lineage>
        <taxon>Eukaryota</taxon>
        <taxon>Metazoa</taxon>
        <taxon>Spiralia</taxon>
        <taxon>Lophotrochozoa</taxon>
        <taxon>Annelida</taxon>
        <taxon>Polychaeta</taxon>
        <taxon>Sedentaria</taxon>
        <taxon>Canalipalpata</taxon>
        <taxon>Sabellida</taxon>
        <taxon>Siboglinidae</taxon>
        <taxon>Ridgeia</taxon>
    </lineage>
</organism>
<protein>
    <submittedName>
        <fullName evidence="2">Uncharacterized protein</fullName>
    </submittedName>
</protein>
<keyword evidence="1" id="KW-0175">Coiled coil</keyword>
<sequence>MRKLQSENSALSSDNKILKDKLNRCNLHVMSLEHKLAESNRERDKALSYLDGKISESDTKHLCQSETTEWEQRIVKLKKRLDSLKTENMTLERELALQQKCGDAVTGHGPRVLSGYQLEVTTLKDDLNHAKKLLRASEADCERLGRERSEAAAQVVKLNEAKALLQQQLDDSASGSVAEKQLCALKVRLQITEDRLFQERANRAGKLSEVEEKLLAENARLKVIEKVLRKQKDHLCEKIARYTNMRKKAWHVNTGDLCSQKSDRDSACLDICDACDWKTTTLDEMNQEKEELDKVTKEQIHSLVHRKFDTVCQIKNLEDKNAAIQGENDALQTMLNTLVSKGPNPSSQRPQCSCDIGNGTLSTFVSQLFSDTVLNCL</sequence>
<proteinExistence type="predicted"/>
<dbReference type="Proteomes" id="UP001209878">
    <property type="component" value="Unassembled WGS sequence"/>
</dbReference>
<gene>
    <name evidence="2" type="ORF">NP493_1079g00026</name>
</gene>
<accession>A0AAD9KGR0</accession>
<keyword evidence="3" id="KW-1185">Reference proteome</keyword>
<evidence type="ECO:0000313" key="2">
    <source>
        <dbReference type="EMBL" id="KAK2171318.1"/>
    </source>
</evidence>
<dbReference type="EMBL" id="JAODUO010001078">
    <property type="protein sequence ID" value="KAK2171318.1"/>
    <property type="molecule type" value="Genomic_DNA"/>
</dbReference>
<dbReference type="AlphaFoldDB" id="A0AAD9KGR0"/>
<evidence type="ECO:0000313" key="3">
    <source>
        <dbReference type="Proteomes" id="UP001209878"/>
    </source>
</evidence>
<evidence type="ECO:0000256" key="1">
    <source>
        <dbReference type="SAM" id="Coils"/>
    </source>
</evidence>